<dbReference type="AlphaFoldDB" id="A0A2U1UWW9"/>
<evidence type="ECO:0000313" key="2">
    <source>
        <dbReference type="EMBL" id="QCR05454.1"/>
    </source>
</evidence>
<reference evidence="2 4" key="2">
    <citation type="submission" date="2018-11" db="EMBL/GenBank/DDBJ databases">
        <title>Genome sequences of Brenneria nigrifluens and Brenneria rubrifaciens.</title>
        <authorList>
            <person name="Poret-Peterson A.T."/>
            <person name="McClean A.E."/>
            <person name="Kluepfel D.A."/>
        </authorList>
    </citation>
    <scope>NUCLEOTIDE SEQUENCE [LARGE SCALE GENOMIC DNA]</scope>
    <source>
        <strain evidence="2 4">ATCC 13028</strain>
    </source>
</reference>
<dbReference type="Proteomes" id="UP000295985">
    <property type="component" value="Unassembled WGS sequence"/>
</dbReference>
<evidence type="ECO:0000313" key="4">
    <source>
        <dbReference type="Proteomes" id="UP000303847"/>
    </source>
</evidence>
<protein>
    <submittedName>
        <fullName evidence="1">Uncharacterized protein</fullName>
    </submittedName>
</protein>
<keyword evidence="4" id="KW-1185">Reference proteome</keyword>
<dbReference type="RefSeq" id="WP_009113758.1">
    <property type="nucleotide sequence ID" value="NZ_CP034036.1"/>
</dbReference>
<gene>
    <name evidence="1" type="ORF">DDT54_02280</name>
    <name evidence="2" type="ORF">EH206_15440</name>
</gene>
<sequence length="71" mass="8466">MDFHDGQHRGLKTQNRTIHAVVFFILNKLAKKKREVALFLHKYRFFVYCIKKLPLAAARRMTGRKPVIKNR</sequence>
<reference evidence="1 3" key="1">
    <citation type="submission" date="2018-04" db="EMBL/GenBank/DDBJ databases">
        <title>Brenneria corticis sp.nov.</title>
        <authorList>
            <person name="Li Y."/>
        </authorList>
    </citation>
    <scope>NUCLEOTIDE SEQUENCE [LARGE SCALE GENOMIC DNA]</scope>
    <source>
        <strain evidence="1 3">LMG 2694</strain>
    </source>
</reference>
<dbReference type="EMBL" id="CP034036">
    <property type="protein sequence ID" value="QCR05454.1"/>
    <property type="molecule type" value="Genomic_DNA"/>
</dbReference>
<evidence type="ECO:0000313" key="1">
    <source>
        <dbReference type="EMBL" id="PWC26163.1"/>
    </source>
</evidence>
<accession>A0A2U1UWW9</accession>
<proteinExistence type="predicted"/>
<dbReference type="EMBL" id="QDKK01000001">
    <property type="protein sequence ID" value="PWC26163.1"/>
    <property type="molecule type" value="Genomic_DNA"/>
</dbReference>
<evidence type="ECO:0000313" key="3">
    <source>
        <dbReference type="Proteomes" id="UP000295985"/>
    </source>
</evidence>
<organism evidence="1 3">
    <name type="scientific">Brenneria nigrifluens DSM 30175 = ATCC 13028</name>
    <dbReference type="NCBI Taxonomy" id="1121120"/>
    <lineage>
        <taxon>Bacteria</taxon>
        <taxon>Pseudomonadati</taxon>
        <taxon>Pseudomonadota</taxon>
        <taxon>Gammaproteobacteria</taxon>
        <taxon>Enterobacterales</taxon>
        <taxon>Pectobacteriaceae</taxon>
        <taxon>Brenneria</taxon>
    </lineage>
</organism>
<dbReference type="Proteomes" id="UP000303847">
    <property type="component" value="Chromosome"/>
</dbReference>
<name>A0A2U1UWW9_9GAMM</name>